<dbReference type="Proteomes" id="UP000005065">
    <property type="component" value="Unassembled WGS sequence"/>
</dbReference>
<accession>G5R136</accession>
<dbReference type="AlphaFoldDB" id="G5R136"/>
<dbReference type="PATRIC" id="fig|913082.3.peg.2306"/>
<protein>
    <submittedName>
        <fullName evidence="1">Uncharacterized protein</fullName>
    </submittedName>
</protein>
<sequence length="47" mass="5078">MSSESANCVANWLLSSAAYSQNIAPASPRFLICFVRSALQPALSFAW</sequence>
<evidence type="ECO:0000313" key="2">
    <source>
        <dbReference type="Proteomes" id="UP000005065"/>
    </source>
</evidence>
<dbReference type="BioCyc" id="SENT913082:G120J-3279-MONOMER"/>
<proteinExistence type="predicted"/>
<name>G5R136_SALSE</name>
<evidence type="ECO:0000313" key="1">
    <source>
        <dbReference type="EMBL" id="EHC87416.1"/>
    </source>
</evidence>
<organism evidence="1 2">
    <name type="scientific">Salmonella enterica subsp. enterica serovar Senftenberg str. A4-543</name>
    <dbReference type="NCBI Taxonomy" id="913082"/>
    <lineage>
        <taxon>Bacteria</taxon>
        <taxon>Pseudomonadati</taxon>
        <taxon>Pseudomonadota</taxon>
        <taxon>Gammaproteobacteria</taxon>
        <taxon>Enterobacterales</taxon>
        <taxon>Enterobacteriaceae</taxon>
        <taxon>Salmonella</taxon>
    </lineage>
</organism>
<dbReference type="EMBL" id="AFCU01000984">
    <property type="protein sequence ID" value="EHC87416.1"/>
    <property type="molecule type" value="Genomic_DNA"/>
</dbReference>
<comment type="caution">
    <text evidence="1">The sequence shown here is derived from an EMBL/GenBank/DDBJ whole genome shotgun (WGS) entry which is preliminary data.</text>
</comment>
<gene>
    <name evidence="1" type="ORF">LTSESEN_2998</name>
</gene>
<reference evidence="1 2" key="1">
    <citation type="journal article" date="2011" name="BMC Genomics">
        <title>Genome sequencing reveals diversification of virulence factor content and possible host adaptation in distinct subpopulations of Salmonella enterica.</title>
        <authorList>
            <person name="den Bakker H.C."/>
            <person name="Moreno Switt A.I."/>
            <person name="Govoni G."/>
            <person name="Cummings C.A."/>
            <person name="Ranieri M.L."/>
            <person name="Degoricija L."/>
            <person name="Hoelzer K."/>
            <person name="Rodriguez-Rivera L.D."/>
            <person name="Brown S."/>
            <person name="Bolchacova E."/>
            <person name="Furtado M.R."/>
            <person name="Wiedmann M."/>
        </authorList>
    </citation>
    <scope>NUCLEOTIDE SEQUENCE [LARGE SCALE GENOMIC DNA]</scope>
    <source>
        <strain evidence="1 2">A4-543</strain>
    </source>
</reference>